<evidence type="ECO:0000313" key="7">
    <source>
        <dbReference type="EMBL" id="AKA71789.1"/>
    </source>
</evidence>
<dbReference type="Pfam" id="PF25917">
    <property type="entry name" value="BSH_RND"/>
    <property type="match status" value="1"/>
</dbReference>
<proteinExistence type="predicted"/>
<evidence type="ECO:0000256" key="1">
    <source>
        <dbReference type="ARBA" id="ARBA00004196"/>
    </source>
</evidence>
<dbReference type="EMBL" id="CP009933">
    <property type="protein sequence ID" value="AKA71789.1"/>
    <property type="molecule type" value="Genomic_DNA"/>
</dbReference>
<dbReference type="GO" id="GO:0015562">
    <property type="term" value="F:efflux transmembrane transporter activity"/>
    <property type="evidence" value="ECO:0007669"/>
    <property type="project" value="InterPro"/>
</dbReference>
<reference evidence="7 8" key="1">
    <citation type="journal article" date="2015" name="J. Biotechnol.">
        <title>Complete genome sequence of a malodorant-producing acetogen, Clostridium scatologenes ATCC 25775(T).</title>
        <authorList>
            <person name="Zhu Z."/>
            <person name="Guo T."/>
            <person name="Zheng H."/>
            <person name="Song T."/>
            <person name="Ouyang P."/>
            <person name="Xie J."/>
        </authorList>
    </citation>
    <scope>NUCLEOTIDE SEQUENCE [LARGE SCALE GENOMIC DNA]</scope>
    <source>
        <strain evidence="7 8">ATCC 25775</strain>
    </source>
</reference>
<feature type="domain" description="YknX-like beta-barrel" evidence="6">
    <location>
        <begin position="294"/>
        <end position="365"/>
    </location>
</feature>
<protein>
    <submittedName>
        <fullName evidence="7">Auxiliary transport protein, membrane fusion protein (MFP) family protein</fullName>
    </submittedName>
</protein>
<evidence type="ECO:0000256" key="2">
    <source>
        <dbReference type="ARBA" id="ARBA00023054"/>
    </source>
</evidence>
<gene>
    <name evidence="7" type="ORF">CSCA_4664</name>
</gene>
<name>A0A0E3K3N8_CLOSL</name>
<organism evidence="7 8">
    <name type="scientific">Clostridium scatologenes</name>
    <dbReference type="NCBI Taxonomy" id="1548"/>
    <lineage>
        <taxon>Bacteria</taxon>
        <taxon>Bacillati</taxon>
        <taxon>Bacillota</taxon>
        <taxon>Clostridia</taxon>
        <taxon>Eubacteriales</taxon>
        <taxon>Clostridiaceae</taxon>
        <taxon>Clostridium</taxon>
    </lineage>
</organism>
<keyword evidence="4" id="KW-0812">Transmembrane</keyword>
<feature type="coiled-coil region" evidence="3">
    <location>
        <begin position="80"/>
        <end position="107"/>
    </location>
</feature>
<dbReference type="STRING" id="1548.CSCA_4664"/>
<dbReference type="PANTHER" id="PTHR32347:SF23">
    <property type="entry name" value="BLL5650 PROTEIN"/>
    <property type="match status" value="1"/>
</dbReference>
<feature type="domain" description="Multidrug resistance protein MdtA-like barrel-sandwich hybrid" evidence="5">
    <location>
        <begin position="47"/>
        <end position="281"/>
    </location>
</feature>
<evidence type="ECO:0000256" key="3">
    <source>
        <dbReference type="SAM" id="Coils"/>
    </source>
</evidence>
<dbReference type="AlphaFoldDB" id="A0A0E3K3N8"/>
<dbReference type="GO" id="GO:0030313">
    <property type="term" value="C:cell envelope"/>
    <property type="evidence" value="ECO:0007669"/>
    <property type="project" value="UniProtKB-SubCell"/>
</dbReference>
<dbReference type="Gene3D" id="2.40.30.170">
    <property type="match status" value="1"/>
</dbReference>
<dbReference type="HOGENOM" id="CLU_018816_6_3_9"/>
<feature type="transmembrane region" description="Helical" evidence="4">
    <location>
        <begin position="6"/>
        <end position="26"/>
    </location>
</feature>
<evidence type="ECO:0000259" key="6">
    <source>
        <dbReference type="Pfam" id="PF25990"/>
    </source>
</evidence>
<dbReference type="RefSeq" id="WP_029163017.1">
    <property type="nucleotide sequence ID" value="NZ_CP009933.1"/>
</dbReference>
<dbReference type="KEGG" id="csq:CSCA_4664"/>
<accession>A0A0E3K3N8</accession>
<dbReference type="InterPro" id="IPR050465">
    <property type="entry name" value="UPF0194_transport"/>
</dbReference>
<evidence type="ECO:0000313" key="8">
    <source>
        <dbReference type="Proteomes" id="UP000033115"/>
    </source>
</evidence>
<keyword evidence="4" id="KW-0472">Membrane</keyword>
<dbReference type="Pfam" id="PF25990">
    <property type="entry name" value="Beta-barrel_YknX"/>
    <property type="match status" value="1"/>
</dbReference>
<dbReference type="SUPFAM" id="SSF111369">
    <property type="entry name" value="HlyD-like secretion proteins"/>
    <property type="match status" value="2"/>
</dbReference>
<dbReference type="PANTHER" id="PTHR32347">
    <property type="entry name" value="EFFLUX SYSTEM COMPONENT YKNX-RELATED"/>
    <property type="match status" value="1"/>
</dbReference>
<evidence type="ECO:0000259" key="5">
    <source>
        <dbReference type="Pfam" id="PF25917"/>
    </source>
</evidence>
<keyword evidence="4" id="KW-1133">Transmembrane helix</keyword>
<keyword evidence="8" id="KW-1185">Reference proteome</keyword>
<feature type="coiled-coil region" evidence="3">
    <location>
        <begin position="172"/>
        <end position="213"/>
    </location>
</feature>
<dbReference type="Gene3D" id="1.10.287.470">
    <property type="entry name" value="Helix hairpin bin"/>
    <property type="match status" value="1"/>
</dbReference>
<evidence type="ECO:0000256" key="4">
    <source>
        <dbReference type="SAM" id="Phobius"/>
    </source>
</evidence>
<keyword evidence="2 3" id="KW-0175">Coiled coil</keyword>
<dbReference type="Gene3D" id="2.40.50.100">
    <property type="match status" value="2"/>
</dbReference>
<comment type="subcellular location">
    <subcellularLocation>
        <location evidence="1">Cell envelope</location>
    </subcellularLocation>
</comment>
<dbReference type="Proteomes" id="UP000033115">
    <property type="component" value="Chromosome"/>
</dbReference>
<dbReference type="InterPro" id="IPR058625">
    <property type="entry name" value="MdtA-like_BSH"/>
</dbReference>
<sequence length="371" mass="41193">MNKKRILKFAILFMVLILSFSVFFIVKSLKDKQSDEFVYSGTAEADTINITSETSGKIGDIKMKEGSKVKIGDLVAVISSTETEVNLQNSEISIKNAENELGKIKDGNRIEEIKAQQALVEQAQAAVKQGDANVNSSKNNLNAAKTNYDYKKKLYDDTVTLYNNGSESKYKVDAAKNDLDNVSTTLNNAKSTLDISQAQLNNYQAQLSASSEKLNLLVNGATERDKNTAQYNLDKAQNSYELSKIQLDKNNLVSAVDGTIQTINFKKGEYVTPGTAIATLIDTNNVWVKIYVPESMLPNIKLNKNVILKSDFIKNKTVKGKITYISPDAEFTPMNIVTKKDRMKIVYAVKIQILDNLDIVKPGMLFDVNLK</sequence>
<dbReference type="InterPro" id="IPR058636">
    <property type="entry name" value="Beta-barrel_YknX"/>
</dbReference>